<feature type="transmembrane region" description="Helical" evidence="7">
    <location>
        <begin position="204"/>
        <end position="226"/>
    </location>
</feature>
<protein>
    <submittedName>
        <fullName evidence="9">MFS transporter</fullName>
    </submittedName>
</protein>
<comment type="similarity">
    <text evidence="2">Belongs to the major facilitator superfamily.</text>
</comment>
<evidence type="ECO:0000256" key="5">
    <source>
        <dbReference type="ARBA" id="ARBA00022989"/>
    </source>
</evidence>
<dbReference type="Pfam" id="PF07690">
    <property type="entry name" value="MFS_1"/>
    <property type="match status" value="1"/>
</dbReference>
<dbReference type="SUPFAM" id="SSF103473">
    <property type="entry name" value="MFS general substrate transporter"/>
    <property type="match status" value="1"/>
</dbReference>
<feature type="transmembrane region" description="Helical" evidence="7">
    <location>
        <begin position="331"/>
        <end position="356"/>
    </location>
</feature>
<feature type="transmembrane region" description="Helical" evidence="7">
    <location>
        <begin position="93"/>
        <end position="110"/>
    </location>
</feature>
<comment type="subcellular location">
    <subcellularLocation>
        <location evidence="1">Cell membrane</location>
        <topology evidence="1">Multi-pass membrane protein</topology>
    </subcellularLocation>
</comment>
<gene>
    <name evidence="9" type="ORF">ACFQGP_13500</name>
</gene>
<proteinExistence type="inferred from homology"/>
<accession>A0ABW1RFH4</accession>
<feature type="transmembrane region" description="Helical" evidence="7">
    <location>
        <begin position="157"/>
        <end position="179"/>
    </location>
</feature>
<dbReference type="RefSeq" id="WP_125552786.1">
    <property type="nucleotide sequence ID" value="NZ_JBHSSL010000113.1"/>
</dbReference>
<feature type="transmembrane region" description="Helical" evidence="7">
    <location>
        <begin position="35"/>
        <end position="59"/>
    </location>
</feature>
<feature type="transmembrane region" description="Helical" evidence="7">
    <location>
        <begin position="246"/>
        <end position="266"/>
    </location>
</feature>
<evidence type="ECO:0000313" key="9">
    <source>
        <dbReference type="EMBL" id="MFC6171570.1"/>
    </source>
</evidence>
<feature type="transmembrane region" description="Helical" evidence="7">
    <location>
        <begin position="131"/>
        <end position="151"/>
    </location>
</feature>
<evidence type="ECO:0000256" key="7">
    <source>
        <dbReference type="SAM" id="Phobius"/>
    </source>
</evidence>
<keyword evidence="6 7" id="KW-0472">Membrane</keyword>
<keyword evidence="10" id="KW-1185">Reference proteome</keyword>
<evidence type="ECO:0000259" key="8">
    <source>
        <dbReference type="PROSITE" id="PS50850"/>
    </source>
</evidence>
<evidence type="ECO:0000256" key="1">
    <source>
        <dbReference type="ARBA" id="ARBA00004651"/>
    </source>
</evidence>
<dbReference type="PANTHER" id="PTHR23514">
    <property type="entry name" value="BYPASS OF STOP CODON PROTEIN 6"/>
    <property type="match status" value="1"/>
</dbReference>
<feature type="transmembrane region" description="Helical" evidence="7">
    <location>
        <begin position="71"/>
        <end position="87"/>
    </location>
</feature>
<dbReference type="InterPro" id="IPR020846">
    <property type="entry name" value="MFS_dom"/>
</dbReference>
<sequence>MQSKRLILGLYLNYFVLGISQIILAQNMDALRLHWHTTTAGVAFVISALGVGRLLVYLLSGFLSDRFGRRPFVMLGMGAFVVFYAGILLSPNIYIAFGFSVLSGIANSCLDTGTYPTLIDLFPQRDGAATVMLKAFMSLGELFIPLIIGLLTVGHLWYGWSMLFVVAVILLNAFLLWGADFPSQAAVKQLSASEQAAQKTPAKWYLDGVLFVMYGYLSMATFYLIAQWLTKYGASVAGMGSLAAHALLSYYSIGSIASVILTAVMVNRLVKPLTIQVGYTFMALLAIVAMWQFPTPIVLSIGGFSVGFFAAGGVMQLGLTTMAKFFPIGKGLVTGIFYTAGALASFSIPLITGALAQTNMHGIMLVDVIIAALGFIVSIGISLRYRVLFGKATTPELNLVK</sequence>
<keyword evidence="5 7" id="KW-1133">Transmembrane helix</keyword>
<feature type="domain" description="Major facilitator superfamily (MFS) profile" evidence="8">
    <location>
        <begin position="6"/>
        <end position="386"/>
    </location>
</feature>
<dbReference type="Gene3D" id="1.20.1250.20">
    <property type="entry name" value="MFS general substrate transporter like domains"/>
    <property type="match status" value="2"/>
</dbReference>
<organism evidence="9 10">
    <name type="scientific">Loigolactobacillus jiayinensis</name>
    <dbReference type="NCBI Taxonomy" id="2486016"/>
    <lineage>
        <taxon>Bacteria</taxon>
        <taxon>Bacillati</taxon>
        <taxon>Bacillota</taxon>
        <taxon>Bacilli</taxon>
        <taxon>Lactobacillales</taxon>
        <taxon>Lactobacillaceae</taxon>
        <taxon>Loigolactobacillus</taxon>
    </lineage>
</organism>
<evidence type="ECO:0000256" key="3">
    <source>
        <dbReference type="ARBA" id="ARBA00022448"/>
    </source>
</evidence>
<dbReference type="InterPro" id="IPR051788">
    <property type="entry name" value="MFS_Transporter"/>
</dbReference>
<feature type="transmembrane region" description="Helical" evidence="7">
    <location>
        <begin position="297"/>
        <end position="319"/>
    </location>
</feature>
<dbReference type="Proteomes" id="UP001596289">
    <property type="component" value="Unassembled WGS sequence"/>
</dbReference>
<keyword evidence="4 7" id="KW-0812">Transmembrane</keyword>
<dbReference type="InterPro" id="IPR011701">
    <property type="entry name" value="MFS"/>
</dbReference>
<evidence type="ECO:0000313" key="10">
    <source>
        <dbReference type="Proteomes" id="UP001596289"/>
    </source>
</evidence>
<dbReference type="InterPro" id="IPR036259">
    <property type="entry name" value="MFS_trans_sf"/>
</dbReference>
<keyword evidence="3" id="KW-0813">Transport</keyword>
<dbReference type="PROSITE" id="PS00216">
    <property type="entry name" value="SUGAR_TRANSPORT_1"/>
    <property type="match status" value="1"/>
</dbReference>
<evidence type="ECO:0000256" key="6">
    <source>
        <dbReference type="ARBA" id="ARBA00023136"/>
    </source>
</evidence>
<name>A0ABW1RFH4_9LACO</name>
<dbReference type="PROSITE" id="PS50850">
    <property type="entry name" value="MFS"/>
    <property type="match status" value="1"/>
</dbReference>
<evidence type="ECO:0000256" key="4">
    <source>
        <dbReference type="ARBA" id="ARBA00022692"/>
    </source>
</evidence>
<dbReference type="PANTHER" id="PTHR23514:SF3">
    <property type="entry name" value="BYPASS OF STOP CODON PROTEIN 6"/>
    <property type="match status" value="1"/>
</dbReference>
<dbReference type="InterPro" id="IPR005829">
    <property type="entry name" value="Sugar_transporter_CS"/>
</dbReference>
<reference evidence="10" key="1">
    <citation type="journal article" date="2019" name="Int. J. Syst. Evol. Microbiol.">
        <title>The Global Catalogue of Microorganisms (GCM) 10K type strain sequencing project: providing services to taxonomists for standard genome sequencing and annotation.</title>
        <authorList>
            <consortium name="The Broad Institute Genomics Platform"/>
            <consortium name="The Broad Institute Genome Sequencing Center for Infectious Disease"/>
            <person name="Wu L."/>
            <person name="Ma J."/>
        </authorList>
    </citation>
    <scope>NUCLEOTIDE SEQUENCE [LARGE SCALE GENOMIC DNA]</scope>
    <source>
        <strain evidence="10">CCM 8904</strain>
    </source>
</reference>
<feature type="transmembrane region" description="Helical" evidence="7">
    <location>
        <begin position="362"/>
        <end position="383"/>
    </location>
</feature>
<dbReference type="EMBL" id="JBHSSL010000113">
    <property type="protein sequence ID" value="MFC6171570.1"/>
    <property type="molecule type" value="Genomic_DNA"/>
</dbReference>
<evidence type="ECO:0000256" key="2">
    <source>
        <dbReference type="ARBA" id="ARBA00008335"/>
    </source>
</evidence>
<feature type="transmembrane region" description="Helical" evidence="7">
    <location>
        <begin position="273"/>
        <end position="291"/>
    </location>
</feature>
<comment type="caution">
    <text evidence="9">The sequence shown here is derived from an EMBL/GenBank/DDBJ whole genome shotgun (WGS) entry which is preliminary data.</text>
</comment>